<keyword evidence="2" id="KW-0732">Signal</keyword>
<sequence>MKNKIISVIAAAAVTLSAAAAPFAAAGESEESLLPLLDSLKIMQGDGSGNYRLDDNVSRAEFAKVAVASSSAKDTVAAGMSISPFSDVKYTDWFAPYVQAAVSAGLCQGYIDGSFRPYNTVTYEEAITMLLKALGYTDEDFGVSWPYGQVGMADSLEITKDVNSSVGSPLTRRQVARLVYNTLNTKMKDGQSDLISIFDCTITEGATIIASHSEDSSLGTDKVYTTAGILETDGNFDSDWIGRMGDLIVRNGDDLAAFTPRDQTVETHTVTNIIGKDLVLDGQIYDINENTTAYYKSQSLTYDTVASKANKGDTVRIVKNTNGSVDCVVLVAAGSNIAGVDSLERYVVYSLLQNAVVCYKDGAFTQINVKDTTTCYRDTTQTTYGAVKSEMEMGDILYVKMNGGSVDYVSYEKGTMEGPVKVTSSDWQSRFDTNSSTQIMRDGNRVSAGDILTNDIVYYSSDLNMILAYSDKVTGVYESASPSRDAPTSVTISGREYTIESVEAFNDLSSSGSFKIGDTITVLLGRNGEIAGVVTADEGGTSSVVFVTGCGTKTFTDTSGSEYTGNYITVVHTDGTEGEYETSNSGEYYVGSVCRIEFDGGKALVQSLNSSGGVSGTASADNMRIGSTPVSGSVKILDTVQSNAAFDSAMSKRIYMQRIDGLTINSSDVLYCAKNSSGEITELILNNVTGDAYEYGIVTKKVSGNSELGTGDTVTLDIKGSSYVLSGSIRNGIGSRTPVKVMTDGSGVTSIDKLYSYSGSVSKLTYTYARINSADYLLSDSVEVYLINKSNEVRRMTLSDAIDGDYRLTAYYDKQQSQGGRIRIITAQE</sequence>
<name>A0A9D1H1W7_9FIRM</name>
<proteinExistence type="predicted"/>
<reference evidence="4" key="1">
    <citation type="submission" date="2020-10" db="EMBL/GenBank/DDBJ databases">
        <authorList>
            <person name="Gilroy R."/>
        </authorList>
    </citation>
    <scope>NUCLEOTIDE SEQUENCE</scope>
    <source>
        <strain evidence="4">CHK181-108</strain>
    </source>
</reference>
<feature type="signal peptide" evidence="2">
    <location>
        <begin position="1"/>
        <end position="20"/>
    </location>
</feature>
<reference evidence="4" key="2">
    <citation type="journal article" date="2021" name="PeerJ">
        <title>Extensive microbial diversity within the chicken gut microbiome revealed by metagenomics and culture.</title>
        <authorList>
            <person name="Gilroy R."/>
            <person name="Ravi A."/>
            <person name="Getino M."/>
            <person name="Pursley I."/>
            <person name="Horton D.L."/>
            <person name="Alikhan N.F."/>
            <person name="Baker D."/>
            <person name="Gharbi K."/>
            <person name="Hall N."/>
            <person name="Watson M."/>
            <person name="Adriaenssens E.M."/>
            <person name="Foster-Nyarko E."/>
            <person name="Jarju S."/>
            <person name="Secka A."/>
            <person name="Antonio M."/>
            <person name="Oren A."/>
            <person name="Chaudhuri R.R."/>
            <person name="La Ragione R."/>
            <person name="Hildebrand F."/>
            <person name="Pallen M.J."/>
        </authorList>
    </citation>
    <scope>NUCLEOTIDE SEQUENCE</scope>
    <source>
        <strain evidence="4">CHK181-108</strain>
    </source>
</reference>
<evidence type="ECO:0000313" key="4">
    <source>
        <dbReference type="EMBL" id="HIT84381.1"/>
    </source>
</evidence>
<feature type="domain" description="SLH" evidence="3">
    <location>
        <begin position="81"/>
        <end position="144"/>
    </location>
</feature>
<protein>
    <submittedName>
        <fullName evidence="4">S-layer homology domain-containing protein</fullName>
    </submittedName>
</protein>
<evidence type="ECO:0000259" key="3">
    <source>
        <dbReference type="PROSITE" id="PS51272"/>
    </source>
</evidence>
<gene>
    <name evidence="4" type="ORF">IAA60_00590</name>
</gene>
<feature type="chain" id="PRO_5039389994" evidence="2">
    <location>
        <begin position="21"/>
        <end position="829"/>
    </location>
</feature>
<dbReference type="EMBL" id="DVLU01000004">
    <property type="protein sequence ID" value="HIT84381.1"/>
    <property type="molecule type" value="Genomic_DNA"/>
</dbReference>
<dbReference type="AlphaFoldDB" id="A0A9D1H1W7"/>
<accession>A0A9D1H1W7</accession>
<dbReference type="PROSITE" id="PS51272">
    <property type="entry name" value="SLH"/>
    <property type="match status" value="1"/>
</dbReference>
<dbReference type="InterPro" id="IPR001119">
    <property type="entry name" value="SLH_dom"/>
</dbReference>
<comment type="caution">
    <text evidence="4">The sequence shown here is derived from an EMBL/GenBank/DDBJ whole genome shotgun (WGS) entry which is preliminary data.</text>
</comment>
<organism evidence="4 5">
    <name type="scientific">Candidatus Ornithomonoglobus intestinigallinarum</name>
    <dbReference type="NCBI Taxonomy" id="2840894"/>
    <lineage>
        <taxon>Bacteria</taxon>
        <taxon>Bacillati</taxon>
        <taxon>Bacillota</taxon>
        <taxon>Clostridia</taxon>
        <taxon>Candidatus Ornithomonoglobus</taxon>
    </lineage>
</organism>
<evidence type="ECO:0000256" key="2">
    <source>
        <dbReference type="SAM" id="SignalP"/>
    </source>
</evidence>
<evidence type="ECO:0000313" key="5">
    <source>
        <dbReference type="Proteomes" id="UP000824165"/>
    </source>
</evidence>
<dbReference type="Proteomes" id="UP000824165">
    <property type="component" value="Unassembled WGS sequence"/>
</dbReference>
<keyword evidence="1" id="KW-0677">Repeat</keyword>
<dbReference type="Pfam" id="PF00395">
    <property type="entry name" value="SLH"/>
    <property type="match status" value="2"/>
</dbReference>
<evidence type="ECO:0000256" key="1">
    <source>
        <dbReference type="ARBA" id="ARBA00022737"/>
    </source>
</evidence>